<keyword evidence="5" id="KW-0804">Transcription</keyword>
<name>A0ABT8KRW3_9BACT</name>
<evidence type="ECO:0000256" key="5">
    <source>
        <dbReference type="ARBA" id="ARBA00023163"/>
    </source>
</evidence>
<dbReference type="InterPro" id="IPR013325">
    <property type="entry name" value="RNA_pol_sigma_r2"/>
</dbReference>
<dbReference type="PANTHER" id="PTHR43133">
    <property type="entry name" value="RNA POLYMERASE ECF-TYPE SIGMA FACTO"/>
    <property type="match status" value="1"/>
</dbReference>
<feature type="domain" description="RNA polymerase sigma factor 70 region 4 type 2" evidence="7">
    <location>
        <begin position="130"/>
        <end position="180"/>
    </location>
</feature>
<keyword evidence="3" id="KW-0731">Sigma factor</keyword>
<dbReference type="Pfam" id="PF04542">
    <property type="entry name" value="Sigma70_r2"/>
    <property type="match status" value="1"/>
</dbReference>
<keyword evidence="2" id="KW-0805">Transcription regulation</keyword>
<dbReference type="InterPro" id="IPR013324">
    <property type="entry name" value="RNA_pol_sigma_r3/r4-like"/>
</dbReference>
<organism evidence="8 9">
    <name type="scientific">Splendidivirga corallicola</name>
    <dbReference type="NCBI Taxonomy" id="3051826"/>
    <lineage>
        <taxon>Bacteria</taxon>
        <taxon>Pseudomonadati</taxon>
        <taxon>Bacteroidota</taxon>
        <taxon>Cytophagia</taxon>
        <taxon>Cytophagales</taxon>
        <taxon>Splendidivirgaceae</taxon>
        <taxon>Splendidivirga</taxon>
    </lineage>
</organism>
<dbReference type="InterPro" id="IPR036388">
    <property type="entry name" value="WH-like_DNA-bd_sf"/>
</dbReference>
<dbReference type="SUPFAM" id="SSF88659">
    <property type="entry name" value="Sigma3 and sigma4 domains of RNA polymerase sigma factors"/>
    <property type="match status" value="1"/>
</dbReference>
<comment type="similarity">
    <text evidence="1">Belongs to the sigma-70 factor family. ECF subfamily.</text>
</comment>
<dbReference type="CDD" id="cd06171">
    <property type="entry name" value="Sigma70_r4"/>
    <property type="match status" value="1"/>
</dbReference>
<dbReference type="EMBL" id="JAUJEA010000007">
    <property type="protein sequence ID" value="MDN5203515.1"/>
    <property type="molecule type" value="Genomic_DNA"/>
</dbReference>
<evidence type="ECO:0000313" key="9">
    <source>
        <dbReference type="Proteomes" id="UP001172082"/>
    </source>
</evidence>
<dbReference type="RefSeq" id="WP_346753537.1">
    <property type="nucleotide sequence ID" value="NZ_JAUJEA010000007.1"/>
</dbReference>
<dbReference type="Gene3D" id="1.10.1740.10">
    <property type="match status" value="1"/>
</dbReference>
<dbReference type="InterPro" id="IPR039425">
    <property type="entry name" value="RNA_pol_sigma-70-like"/>
</dbReference>
<evidence type="ECO:0000313" key="8">
    <source>
        <dbReference type="EMBL" id="MDN5203515.1"/>
    </source>
</evidence>
<dbReference type="Proteomes" id="UP001172082">
    <property type="component" value="Unassembled WGS sequence"/>
</dbReference>
<dbReference type="InterPro" id="IPR013249">
    <property type="entry name" value="RNA_pol_sigma70_r4_t2"/>
</dbReference>
<keyword evidence="9" id="KW-1185">Reference proteome</keyword>
<dbReference type="Gene3D" id="1.10.10.10">
    <property type="entry name" value="Winged helix-like DNA-binding domain superfamily/Winged helix DNA-binding domain"/>
    <property type="match status" value="1"/>
</dbReference>
<reference evidence="8" key="1">
    <citation type="submission" date="2023-06" db="EMBL/GenBank/DDBJ databases">
        <title>Genomic of Parafulvivirga corallium.</title>
        <authorList>
            <person name="Wang G."/>
        </authorList>
    </citation>
    <scope>NUCLEOTIDE SEQUENCE</scope>
    <source>
        <strain evidence="8">BMA10</strain>
    </source>
</reference>
<evidence type="ECO:0000256" key="2">
    <source>
        <dbReference type="ARBA" id="ARBA00023015"/>
    </source>
</evidence>
<feature type="domain" description="RNA polymerase sigma-70 region 2" evidence="6">
    <location>
        <begin position="32"/>
        <end position="100"/>
    </location>
</feature>
<evidence type="ECO:0000256" key="4">
    <source>
        <dbReference type="ARBA" id="ARBA00023125"/>
    </source>
</evidence>
<evidence type="ECO:0000256" key="3">
    <source>
        <dbReference type="ARBA" id="ARBA00023082"/>
    </source>
</evidence>
<sequence length="192" mass="22913">MEIKHHIKEEELIKEKEWISDAQKNPERFSKLYDKYFEGIFHFIFRRTDDEDVAGDLTSQTFLSALQNIKKYEFRGVPFSAWLYRIAANQVNKYYRDHKKKVVFSLEESVAWKLLDEAEEDHQEEKLSRLVSFLEELSSEDMAVLELRFFEEKGFKEIAYILEISESGAKMRTYRAIEKLKAFFESRGAIKQ</sequence>
<comment type="caution">
    <text evidence="8">The sequence shown here is derived from an EMBL/GenBank/DDBJ whole genome shotgun (WGS) entry which is preliminary data.</text>
</comment>
<evidence type="ECO:0000256" key="1">
    <source>
        <dbReference type="ARBA" id="ARBA00010641"/>
    </source>
</evidence>
<dbReference type="NCBIfam" id="TIGR02937">
    <property type="entry name" value="sigma70-ECF"/>
    <property type="match status" value="1"/>
</dbReference>
<keyword evidence="4" id="KW-0238">DNA-binding</keyword>
<evidence type="ECO:0000259" key="7">
    <source>
        <dbReference type="Pfam" id="PF08281"/>
    </source>
</evidence>
<protein>
    <submittedName>
        <fullName evidence="8">Sigma-70 family RNA polymerase sigma factor</fullName>
    </submittedName>
</protein>
<gene>
    <name evidence="8" type="ORF">QQ008_19160</name>
</gene>
<dbReference type="InterPro" id="IPR007627">
    <property type="entry name" value="RNA_pol_sigma70_r2"/>
</dbReference>
<dbReference type="Pfam" id="PF08281">
    <property type="entry name" value="Sigma70_r4_2"/>
    <property type="match status" value="1"/>
</dbReference>
<dbReference type="InterPro" id="IPR014284">
    <property type="entry name" value="RNA_pol_sigma-70_dom"/>
</dbReference>
<dbReference type="SUPFAM" id="SSF88946">
    <property type="entry name" value="Sigma2 domain of RNA polymerase sigma factors"/>
    <property type="match status" value="1"/>
</dbReference>
<evidence type="ECO:0000259" key="6">
    <source>
        <dbReference type="Pfam" id="PF04542"/>
    </source>
</evidence>
<dbReference type="PANTHER" id="PTHR43133:SF8">
    <property type="entry name" value="RNA POLYMERASE SIGMA FACTOR HI_1459-RELATED"/>
    <property type="match status" value="1"/>
</dbReference>
<accession>A0ABT8KRW3</accession>
<proteinExistence type="inferred from homology"/>